<feature type="compositionally biased region" description="Polar residues" evidence="2">
    <location>
        <begin position="312"/>
        <end position="322"/>
    </location>
</feature>
<evidence type="ECO:0000313" key="4">
    <source>
        <dbReference type="Proteomes" id="UP000019116"/>
    </source>
</evidence>
<evidence type="ECO:0000256" key="1">
    <source>
        <dbReference type="SAM" id="Coils"/>
    </source>
</evidence>
<dbReference type="Gramene" id="TraesCS1D03G0055800.1">
    <property type="protein sequence ID" value="TraesCS1D03G0055800.1.CDS"/>
    <property type="gene ID" value="TraesCS1D03G0055800"/>
</dbReference>
<feature type="compositionally biased region" description="Polar residues" evidence="2">
    <location>
        <begin position="208"/>
        <end position="225"/>
    </location>
</feature>
<keyword evidence="4" id="KW-1185">Reference proteome</keyword>
<reference evidence="3" key="2">
    <citation type="submission" date="2018-10" db="UniProtKB">
        <authorList>
            <consortium name="EnsemblPlants"/>
        </authorList>
    </citation>
    <scope>IDENTIFICATION</scope>
</reference>
<name>A0A3B5ZMW3_WHEAT</name>
<feature type="region of interest" description="Disordered" evidence="2">
    <location>
        <begin position="1"/>
        <end position="180"/>
    </location>
</feature>
<evidence type="ECO:0000256" key="2">
    <source>
        <dbReference type="SAM" id="MobiDB-lite"/>
    </source>
</evidence>
<dbReference type="Proteomes" id="UP000019116">
    <property type="component" value="Chromosome 1D"/>
</dbReference>
<feature type="compositionally biased region" description="Polar residues" evidence="2">
    <location>
        <begin position="72"/>
        <end position="86"/>
    </location>
</feature>
<dbReference type="Gramene" id="TraesCS1D02G029600.1">
    <property type="protein sequence ID" value="TraesCS1D02G029600.1"/>
    <property type="gene ID" value="TraesCS1D02G029600"/>
</dbReference>
<dbReference type="AlphaFoldDB" id="A0A3B5ZMW3"/>
<keyword evidence="1" id="KW-0175">Coiled coil</keyword>
<dbReference type="Gramene" id="TraesLDM1D03G00413520.1">
    <property type="protein sequence ID" value="TraesLDM1D03G00413520.1"/>
    <property type="gene ID" value="TraesLDM1D03G00413520"/>
</dbReference>
<evidence type="ECO:0000313" key="3">
    <source>
        <dbReference type="EnsemblPlants" id="TraesCS1D02G029600.1"/>
    </source>
</evidence>
<feature type="compositionally biased region" description="Basic and acidic residues" evidence="2">
    <location>
        <begin position="134"/>
        <end position="144"/>
    </location>
</feature>
<feature type="region of interest" description="Disordered" evidence="2">
    <location>
        <begin position="205"/>
        <end position="323"/>
    </location>
</feature>
<dbReference type="SMR" id="A0A3B5ZMW3"/>
<reference evidence="3" key="1">
    <citation type="submission" date="2018-08" db="EMBL/GenBank/DDBJ databases">
        <authorList>
            <person name="Rossello M."/>
        </authorList>
    </citation>
    <scope>NUCLEOTIDE SEQUENCE [LARGE SCALE GENOMIC DNA]</scope>
    <source>
        <strain evidence="3">cv. Chinese Spring</strain>
    </source>
</reference>
<proteinExistence type="predicted"/>
<dbReference type="EnsemblPlants" id="TraesCS1D02G029600.1">
    <property type="protein sequence ID" value="TraesCS1D02G029600.1"/>
    <property type="gene ID" value="TraesCS1D02G029600"/>
</dbReference>
<sequence>MGESENSHSIPKSPHQNRRRTHLLHPLHFSSSAAAMVGEKTRELELKKIKKMRRGSPSFTPPPSWIHGGRPPSTTTEDTVRTSGQNRDGGCRLPTTSIPSRRTVGEDEVSEDETDEDDEDESDNEVEYFPSPDAIREGRTKRNQDPAGVSPTTRATKRARVEAEQQASPPPAKRKGSFKVITRKPRKAAALPRMWKPMPDVAKVVPSPSFTNQATENTKNISKGTLDTGVVSTKVAREVNPTVELGSGHEQARNSEEIPPSPSQSSIPMDTAPDKSPSPPEIQSGGSIQTPTAPEPISPSTMAVKSPRRNETPSISSTSFSLARSLEDKVGAGKEAMLQAEQMETQLKELLISNETLKTNIRKTCELGAKYLGLQKELEKVRQELDEEQAKTIRLEKEKIAMEESVKKTLEEKDTSLAKARAEADAMTKKADDRLEELQEAREMNDNYLKAAEDMKKQIEALKASESEWHTKYVKRFDLVEMTKMKYEKDIGELKKGMSDTETFLVGQLDEVKQRLEVFCPDPIMEDHKVQKELEKVRQELDEEQAKTIWRENEKTVMEEFMKKTLEEKDTALAKAREEADAMTKKADDRLEELQEVREMNDNYLKAAEDMKKQIEALKASESEWHTKYVKRSDLAEMTKMKYEKDLGELKQGMSDTETFLVGQLDEVKQRLEVFCPDPIMEDHKVQKELEAYGIDIKETPWASTQVAEAVIRLGERAEAAKSVIAQVRKSMKGINATLHPGEEVDEALPICLQQLEQVPDRVSRCKKSAARCGANVALALTRVHFPKINEAKLQNIGVGNPEGDNFEDHMKTFIGTASQIASLIGLDMFVEPARVPDTSEKEHIQEEEKNK</sequence>
<feature type="compositionally biased region" description="Acidic residues" evidence="2">
    <location>
        <begin position="106"/>
        <end position="126"/>
    </location>
</feature>
<feature type="compositionally biased region" description="Basic residues" evidence="2">
    <location>
        <begin position="15"/>
        <end position="25"/>
    </location>
</feature>
<dbReference type="OrthoDB" id="10285882at2759"/>
<feature type="compositionally biased region" description="Polar residues" evidence="2">
    <location>
        <begin position="284"/>
        <end position="303"/>
    </location>
</feature>
<organism evidence="3">
    <name type="scientific">Triticum aestivum</name>
    <name type="common">Wheat</name>
    <dbReference type="NCBI Taxonomy" id="4565"/>
    <lineage>
        <taxon>Eukaryota</taxon>
        <taxon>Viridiplantae</taxon>
        <taxon>Streptophyta</taxon>
        <taxon>Embryophyta</taxon>
        <taxon>Tracheophyta</taxon>
        <taxon>Spermatophyta</taxon>
        <taxon>Magnoliopsida</taxon>
        <taxon>Liliopsida</taxon>
        <taxon>Poales</taxon>
        <taxon>Poaceae</taxon>
        <taxon>BOP clade</taxon>
        <taxon>Pooideae</taxon>
        <taxon>Triticodae</taxon>
        <taxon>Triticeae</taxon>
        <taxon>Triticinae</taxon>
        <taxon>Triticum</taxon>
    </lineage>
</organism>
<protein>
    <submittedName>
        <fullName evidence="3">Uncharacterized protein</fullName>
    </submittedName>
</protein>
<feature type="coiled-coil region" evidence="1">
    <location>
        <begin position="340"/>
        <end position="465"/>
    </location>
</feature>
<accession>A0A3B5ZMW3</accession>
<dbReference type="OMA" id="IWRENEK"/>
<feature type="coiled-coil region" evidence="1">
    <location>
        <begin position="527"/>
        <end position="621"/>
    </location>
</feature>